<dbReference type="EMBL" id="SPNC01000007">
    <property type="protein sequence ID" value="TFH97111.1"/>
    <property type="molecule type" value="Genomic_DNA"/>
</dbReference>
<dbReference type="InterPro" id="IPR037518">
    <property type="entry name" value="MPN"/>
</dbReference>
<gene>
    <name evidence="2" type="primary">radC</name>
    <name evidence="2" type="ORF">E4P47_01040</name>
</gene>
<dbReference type="InterPro" id="IPR001405">
    <property type="entry name" value="UPF0758"/>
</dbReference>
<name>A0A4Y8WS29_9PORP</name>
<reference evidence="2 3" key="1">
    <citation type="submission" date="2019-03" db="EMBL/GenBank/DDBJ databases">
        <title>Porphyromonas levii Isolated from the Uterus of Dairy Cows.</title>
        <authorList>
            <person name="Francis A.M."/>
        </authorList>
    </citation>
    <scope>NUCLEOTIDE SEQUENCE [LARGE SCALE GENOMIC DNA]</scope>
    <source>
        <strain evidence="2 3">AF5678</strain>
    </source>
</reference>
<dbReference type="NCBIfam" id="TIGR00608">
    <property type="entry name" value="radc"/>
    <property type="match status" value="1"/>
</dbReference>
<evidence type="ECO:0000313" key="2">
    <source>
        <dbReference type="EMBL" id="TFH97111.1"/>
    </source>
</evidence>
<dbReference type="Proteomes" id="UP000297225">
    <property type="component" value="Unassembled WGS sequence"/>
</dbReference>
<dbReference type="CDD" id="cd08071">
    <property type="entry name" value="MPN_DUF2466"/>
    <property type="match status" value="1"/>
</dbReference>
<dbReference type="PANTHER" id="PTHR30471:SF3">
    <property type="entry name" value="UPF0758 PROTEIN YEES-RELATED"/>
    <property type="match status" value="1"/>
</dbReference>
<comment type="similarity">
    <text evidence="1">Belongs to the UPF0758 family.</text>
</comment>
<dbReference type="InterPro" id="IPR046778">
    <property type="entry name" value="UPF0758_N"/>
</dbReference>
<sequence>MAEEKSYPLDSVRMTDIQESERPREKLLTNGARSLTKTELLAIQIGTGRVGVNALDMAHQLLEQANYNFYTLYCMLTSGLEVGVKGLGPAKMANILSCLEIGYRMKADKQMVESEGQQLNNSDKIYNYIFPELCDLPHEELWLIFLNQQGVTKSKVRIAVGGITSSTADLRVILRTALRMGQPAIALVHNHPGGGLEPSRDDDQLTERLYKACRLIGITLLDHLIFTDHGYYSYFNNSRFDNWI</sequence>
<dbReference type="STRING" id="1122973.GCA_000379925_00987"/>
<dbReference type="InterPro" id="IPR025657">
    <property type="entry name" value="RadC_JAB"/>
</dbReference>
<dbReference type="PROSITE" id="PS50249">
    <property type="entry name" value="MPN"/>
    <property type="match status" value="1"/>
</dbReference>
<dbReference type="RefSeq" id="WP_018358237.1">
    <property type="nucleotide sequence ID" value="NZ_CP197400.1"/>
</dbReference>
<evidence type="ECO:0000256" key="1">
    <source>
        <dbReference type="RuleBase" id="RU003797"/>
    </source>
</evidence>
<organism evidence="2 3">
    <name type="scientific">Porphyromonas levii</name>
    <dbReference type="NCBI Taxonomy" id="28114"/>
    <lineage>
        <taxon>Bacteria</taxon>
        <taxon>Pseudomonadati</taxon>
        <taxon>Bacteroidota</taxon>
        <taxon>Bacteroidia</taxon>
        <taxon>Bacteroidales</taxon>
        <taxon>Porphyromonadaceae</taxon>
        <taxon>Porphyromonas</taxon>
    </lineage>
</organism>
<dbReference type="PANTHER" id="PTHR30471">
    <property type="entry name" value="DNA REPAIR PROTEIN RADC"/>
    <property type="match status" value="1"/>
</dbReference>
<proteinExistence type="inferred from homology"/>
<dbReference type="GeneID" id="66797246"/>
<dbReference type="Pfam" id="PF20582">
    <property type="entry name" value="UPF0758_N"/>
    <property type="match status" value="1"/>
</dbReference>
<dbReference type="Pfam" id="PF04002">
    <property type="entry name" value="RadC"/>
    <property type="match status" value="1"/>
</dbReference>
<dbReference type="OrthoDB" id="9804482at2"/>
<accession>A0A4Y8WS29</accession>
<evidence type="ECO:0000313" key="3">
    <source>
        <dbReference type="Proteomes" id="UP000297225"/>
    </source>
</evidence>
<protein>
    <submittedName>
        <fullName evidence="2">DNA repair protein RadC</fullName>
    </submittedName>
</protein>
<dbReference type="AlphaFoldDB" id="A0A4Y8WS29"/>
<dbReference type="Gene3D" id="3.40.140.10">
    <property type="entry name" value="Cytidine Deaminase, domain 2"/>
    <property type="match status" value="1"/>
</dbReference>
<dbReference type="SUPFAM" id="SSF102712">
    <property type="entry name" value="JAB1/MPN domain"/>
    <property type="match status" value="1"/>
</dbReference>
<comment type="caution">
    <text evidence="2">The sequence shown here is derived from an EMBL/GenBank/DDBJ whole genome shotgun (WGS) entry which is preliminary data.</text>
</comment>
<keyword evidence="3" id="KW-1185">Reference proteome</keyword>